<keyword evidence="3" id="KW-0670">Pyruvate</keyword>
<dbReference type="Gene3D" id="3.90.850.10">
    <property type="entry name" value="Fumarylacetoacetase-like, C-terminal domain"/>
    <property type="match status" value="1"/>
</dbReference>
<accession>A0A0P1H4F8</accession>
<evidence type="ECO:0000313" key="3">
    <source>
        <dbReference type="EMBL" id="CUH85536.1"/>
    </source>
</evidence>
<evidence type="ECO:0000313" key="4">
    <source>
        <dbReference type="Proteomes" id="UP000051681"/>
    </source>
</evidence>
<dbReference type="EMBL" id="CYSF01000017">
    <property type="protein sequence ID" value="CUH85536.1"/>
    <property type="molecule type" value="Genomic_DNA"/>
</dbReference>
<gene>
    <name evidence="3" type="primary">nagK</name>
    <name evidence="3" type="ORF">TM5383_02770</name>
</gene>
<dbReference type="EC" id="3.7.1.5" evidence="3"/>
<dbReference type="SUPFAM" id="SSF56529">
    <property type="entry name" value="FAH"/>
    <property type="match status" value="1"/>
</dbReference>
<name>A0A0P1H4F8_9RHOB</name>
<protein>
    <submittedName>
        <fullName evidence="3">Fumarylpyruvate hydrolase</fullName>
        <ecNumber evidence="3">3.7.1.5</ecNumber>
    </submittedName>
</protein>
<dbReference type="RefSeq" id="WP_058319612.1">
    <property type="nucleotide sequence ID" value="NZ_CYSF01000017.1"/>
</dbReference>
<dbReference type="GO" id="GO:0047621">
    <property type="term" value="F:acylpyruvate hydrolase activity"/>
    <property type="evidence" value="ECO:0007669"/>
    <property type="project" value="UniProtKB-EC"/>
</dbReference>
<dbReference type="GO" id="GO:0018773">
    <property type="term" value="F:acetylpyruvate hydrolase activity"/>
    <property type="evidence" value="ECO:0007669"/>
    <property type="project" value="TreeGrafter"/>
</dbReference>
<evidence type="ECO:0000256" key="1">
    <source>
        <dbReference type="ARBA" id="ARBA00022723"/>
    </source>
</evidence>
<dbReference type="PANTHER" id="PTHR11820:SF90">
    <property type="entry name" value="FLUTATHIONE S-TRANSFERASE"/>
    <property type="match status" value="1"/>
</dbReference>
<dbReference type="InterPro" id="IPR011234">
    <property type="entry name" value="Fumarylacetoacetase-like_C"/>
</dbReference>
<dbReference type="STRING" id="340021.TM5383_02770"/>
<dbReference type="AlphaFoldDB" id="A0A0P1H4F8"/>
<feature type="domain" description="Fumarylacetoacetase-like C-terminal" evidence="2">
    <location>
        <begin position="28"/>
        <end position="226"/>
    </location>
</feature>
<sequence>MSEYVFQPSNVVSVAMQGEAARYPVRRIFCVGRNYEAHAREMGAEVDREAPFYFTKSAHSVIESGTRLPYPPGTADLHHEMELAVALGGAVDRSSPETALQSVLGYGCALDMTRRDLQAKAKEKRRPWDLGKDFEGSAVLAPLVRATDWGPVAEQSITLAVNGDMRQSAQLDQMIHGVGAVLMDLSQFYTLGAGDVILTGTPAGVGAVVAGDQLVGQIDGLPPVQLTLAARS</sequence>
<dbReference type="OrthoDB" id="5197601at2"/>
<proteinExistence type="predicted"/>
<keyword evidence="3" id="KW-0378">Hydrolase</keyword>
<evidence type="ECO:0000259" key="2">
    <source>
        <dbReference type="Pfam" id="PF01557"/>
    </source>
</evidence>
<dbReference type="GO" id="GO:0046872">
    <property type="term" value="F:metal ion binding"/>
    <property type="evidence" value="ECO:0007669"/>
    <property type="project" value="UniProtKB-KW"/>
</dbReference>
<dbReference type="InterPro" id="IPR036663">
    <property type="entry name" value="Fumarylacetoacetase_C_sf"/>
</dbReference>
<organism evidence="3 4">
    <name type="scientific">Thalassovita mediterranea</name>
    <dbReference type="NCBI Taxonomy" id="340021"/>
    <lineage>
        <taxon>Bacteria</taxon>
        <taxon>Pseudomonadati</taxon>
        <taxon>Pseudomonadota</taxon>
        <taxon>Alphaproteobacteria</taxon>
        <taxon>Rhodobacterales</taxon>
        <taxon>Roseobacteraceae</taxon>
        <taxon>Thalassovita</taxon>
    </lineage>
</organism>
<dbReference type="PANTHER" id="PTHR11820">
    <property type="entry name" value="ACYLPYRUVASE"/>
    <property type="match status" value="1"/>
</dbReference>
<keyword evidence="1" id="KW-0479">Metal-binding</keyword>
<keyword evidence="4" id="KW-1185">Reference proteome</keyword>
<dbReference type="Proteomes" id="UP000051681">
    <property type="component" value="Unassembled WGS sequence"/>
</dbReference>
<reference evidence="3 4" key="1">
    <citation type="submission" date="2015-09" db="EMBL/GenBank/DDBJ databases">
        <authorList>
            <consortium name="Swine Surveillance"/>
        </authorList>
    </citation>
    <scope>NUCLEOTIDE SEQUENCE [LARGE SCALE GENOMIC DNA]</scope>
    <source>
        <strain evidence="3 4">CECT 8383</strain>
    </source>
</reference>
<dbReference type="Pfam" id="PF01557">
    <property type="entry name" value="FAA_hydrolase"/>
    <property type="match status" value="1"/>
</dbReference>